<keyword evidence="2" id="KW-1185">Reference proteome</keyword>
<dbReference type="EMBL" id="JAOYFB010000036">
    <property type="protein sequence ID" value="KAK4019638.1"/>
    <property type="molecule type" value="Genomic_DNA"/>
</dbReference>
<protein>
    <submittedName>
        <fullName evidence="1">Uncharacterized protein</fullName>
    </submittedName>
</protein>
<gene>
    <name evidence="1" type="ORF">OUZ56_001652</name>
</gene>
<accession>A0ABR0A3A9</accession>
<name>A0ABR0A3A9_9CRUS</name>
<dbReference type="Proteomes" id="UP001234178">
    <property type="component" value="Unassembled WGS sequence"/>
</dbReference>
<sequence length="203" mass="22366">MVIGIDSDSAPPPVGGISKKVHAVAARWRWWMVIIFCEIKLNGPSRWAEILGEAIFASARWCRRNPCLSRERLPGIGGLGRWSISIAIVQLMASRIGSALYTLEASLTRQFKIRVHSVSAWVPREEIAEHSHTVWCPSTMSNHGMSPIFCPASANRVQQSHGPLVSSCNHLGRDLPAIGLDGKKAWIGSTFYSTLIFGILMFS</sequence>
<organism evidence="1 2">
    <name type="scientific">Daphnia magna</name>
    <dbReference type="NCBI Taxonomy" id="35525"/>
    <lineage>
        <taxon>Eukaryota</taxon>
        <taxon>Metazoa</taxon>
        <taxon>Ecdysozoa</taxon>
        <taxon>Arthropoda</taxon>
        <taxon>Crustacea</taxon>
        <taxon>Branchiopoda</taxon>
        <taxon>Diplostraca</taxon>
        <taxon>Cladocera</taxon>
        <taxon>Anomopoda</taxon>
        <taxon>Daphniidae</taxon>
        <taxon>Daphnia</taxon>
    </lineage>
</organism>
<comment type="caution">
    <text evidence="1">The sequence shown here is derived from an EMBL/GenBank/DDBJ whole genome shotgun (WGS) entry which is preliminary data.</text>
</comment>
<evidence type="ECO:0000313" key="1">
    <source>
        <dbReference type="EMBL" id="KAK4019638.1"/>
    </source>
</evidence>
<reference evidence="1 2" key="1">
    <citation type="journal article" date="2023" name="Nucleic Acids Res.">
        <title>The hologenome of Daphnia magna reveals possible DNA methylation and microbiome-mediated evolution of the host genome.</title>
        <authorList>
            <person name="Chaturvedi A."/>
            <person name="Li X."/>
            <person name="Dhandapani V."/>
            <person name="Marshall H."/>
            <person name="Kissane S."/>
            <person name="Cuenca-Cambronero M."/>
            <person name="Asole G."/>
            <person name="Calvet F."/>
            <person name="Ruiz-Romero M."/>
            <person name="Marangio P."/>
            <person name="Guigo R."/>
            <person name="Rago D."/>
            <person name="Mirbahai L."/>
            <person name="Eastwood N."/>
            <person name="Colbourne J.K."/>
            <person name="Zhou J."/>
            <person name="Mallon E."/>
            <person name="Orsini L."/>
        </authorList>
    </citation>
    <scope>NUCLEOTIDE SEQUENCE [LARGE SCALE GENOMIC DNA]</scope>
    <source>
        <strain evidence="1">LRV0_1</strain>
    </source>
</reference>
<proteinExistence type="predicted"/>
<evidence type="ECO:0000313" key="2">
    <source>
        <dbReference type="Proteomes" id="UP001234178"/>
    </source>
</evidence>